<feature type="active site" evidence="1">
    <location>
        <position position="900"/>
    </location>
</feature>
<dbReference type="eggNOG" id="KOG3658">
    <property type="taxonomic scope" value="Eukaryota"/>
</dbReference>
<feature type="region of interest" description="Disordered" evidence="2">
    <location>
        <begin position="186"/>
        <end position="206"/>
    </location>
</feature>
<dbReference type="GO" id="GO:0005886">
    <property type="term" value="C:plasma membrane"/>
    <property type="evidence" value="ECO:0000318"/>
    <property type="project" value="GO_Central"/>
</dbReference>
<feature type="region of interest" description="Disordered" evidence="2">
    <location>
        <begin position="22"/>
        <end position="65"/>
    </location>
</feature>
<dbReference type="RefSeq" id="XP_001744603.1">
    <property type="nucleotide sequence ID" value="XM_001744551.1"/>
</dbReference>
<dbReference type="GO" id="GO:0046872">
    <property type="term" value="F:metal ion binding"/>
    <property type="evidence" value="ECO:0007669"/>
    <property type="project" value="UniProtKB-KW"/>
</dbReference>
<dbReference type="EMBL" id="CH991547">
    <property type="protein sequence ID" value="EDQ90552.1"/>
    <property type="molecule type" value="Genomic_DNA"/>
</dbReference>
<dbReference type="GO" id="GO:0004222">
    <property type="term" value="F:metalloendopeptidase activity"/>
    <property type="evidence" value="ECO:0000318"/>
    <property type="project" value="GO_Central"/>
</dbReference>
<feature type="domain" description="Peptidase M12B" evidence="4">
    <location>
        <begin position="723"/>
        <end position="983"/>
    </location>
</feature>
<evidence type="ECO:0000256" key="3">
    <source>
        <dbReference type="SAM" id="Phobius"/>
    </source>
</evidence>
<dbReference type="Proteomes" id="UP000001357">
    <property type="component" value="Unassembled WGS sequence"/>
</dbReference>
<feature type="compositionally biased region" description="Basic residues" evidence="2">
    <location>
        <begin position="42"/>
        <end position="58"/>
    </location>
</feature>
<dbReference type="GeneID" id="5889951"/>
<evidence type="ECO:0000313" key="6">
    <source>
        <dbReference type="Proteomes" id="UP000001357"/>
    </source>
</evidence>
<dbReference type="PROSITE" id="PS50215">
    <property type="entry name" value="ADAM_MEPRO"/>
    <property type="match status" value="1"/>
</dbReference>
<feature type="region of interest" description="Disordered" evidence="2">
    <location>
        <begin position="698"/>
        <end position="718"/>
    </location>
</feature>
<dbReference type="Pfam" id="PF13688">
    <property type="entry name" value="Reprolysin_5"/>
    <property type="match status" value="1"/>
</dbReference>
<keyword evidence="3" id="KW-0812">Transmembrane</keyword>
<keyword evidence="6" id="KW-1185">Reference proteome</keyword>
<dbReference type="InterPro" id="IPR051489">
    <property type="entry name" value="ADAM_Metalloproteinase"/>
</dbReference>
<name>A9UWE9_MONBE</name>
<reference evidence="5 6" key="1">
    <citation type="journal article" date="2008" name="Nature">
        <title>The genome of the choanoflagellate Monosiga brevicollis and the origin of metazoans.</title>
        <authorList>
            <consortium name="JGI Sequencing"/>
            <person name="King N."/>
            <person name="Westbrook M.J."/>
            <person name="Young S.L."/>
            <person name="Kuo A."/>
            <person name="Abedin M."/>
            <person name="Chapman J."/>
            <person name="Fairclough S."/>
            <person name="Hellsten U."/>
            <person name="Isogai Y."/>
            <person name="Letunic I."/>
            <person name="Marr M."/>
            <person name="Pincus D."/>
            <person name="Putnam N."/>
            <person name="Rokas A."/>
            <person name="Wright K.J."/>
            <person name="Zuzow R."/>
            <person name="Dirks W."/>
            <person name="Good M."/>
            <person name="Goodstein D."/>
            <person name="Lemons D."/>
            <person name="Li W."/>
            <person name="Lyons J.B."/>
            <person name="Morris A."/>
            <person name="Nichols S."/>
            <person name="Richter D.J."/>
            <person name="Salamov A."/>
            <person name="Bork P."/>
            <person name="Lim W.A."/>
            <person name="Manning G."/>
            <person name="Miller W.T."/>
            <person name="McGinnis W."/>
            <person name="Shapiro H."/>
            <person name="Tjian R."/>
            <person name="Grigoriev I.V."/>
            <person name="Rokhsar D."/>
        </authorList>
    </citation>
    <scope>NUCLEOTIDE SEQUENCE [LARGE SCALE GENOMIC DNA]</scope>
    <source>
        <strain evidence="6">MX1 / ATCC 50154</strain>
    </source>
</reference>
<dbReference type="PANTHER" id="PTHR45702:SF2">
    <property type="entry name" value="KUZBANIAN, ISOFORM A"/>
    <property type="match status" value="1"/>
</dbReference>
<protein>
    <recommendedName>
        <fullName evidence="4">Peptidase M12B domain-containing protein</fullName>
    </recommendedName>
</protein>
<proteinExistence type="predicted"/>
<dbReference type="Gene3D" id="3.40.390.10">
    <property type="entry name" value="Collagenase (Catalytic Domain)"/>
    <property type="match status" value="1"/>
</dbReference>
<accession>A9UWE9</accession>
<organism evidence="5 6">
    <name type="scientific">Monosiga brevicollis</name>
    <name type="common">Choanoflagellate</name>
    <dbReference type="NCBI Taxonomy" id="81824"/>
    <lineage>
        <taxon>Eukaryota</taxon>
        <taxon>Choanoflagellata</taxon>
        <taxon>Craspedida</taxon>
        <taxon>Salpingoecidae</taxon>
        <taxon>Monosiga</taxon>
    </lineage>
</organism>
<evidence type="ECO:0000259" key="4">
    <source>
        <dbReference type="PROSITE" id="PS50215"/>
    </source>
</evidence>
<dbReference type="GO" id="GO:0007219">
    <property type="term" value="P:Notch signaling pathway"/>
    <property type="evidence" value="ECO:0000318"/>
    <property type="project" value="GO_Central"/>
</dbReference>
<dbReference type="PANTHER" id="PTHR45702">
    <property type="entry name" value="ADAM10/ADAM17 METALLOPEPTIDASE FAMILY MEMBER"/>
    <property type="match status" value="1"/>
</dbReference>
<keyword evidence="1" id="KW-0479">Metal-binding</keyword>
<gene>
    <name evidence="5" type="ORF">MONBRDRAFT_36614</name>
</gene>
<dbReference type="SUPFAM" id="SSF55486">
    <property type="entry name" value="Metalloproteases ('zincins'), catalytic domain"/>
    <property type="match status" value="1"/>
</dbReference>
<dbReference type="GO" id="GO:0006509">
    <property type="term" value="P:membrane protein ectodomain proteolysis"/>
    <property type="evidence" value="ECO:0000318"/>
    <property type="project" value="GO_Central"/>
</dbReference>
<feature type="transmembrane region" description="Helical" evidence="3">
    <location>
        <begin position="1325"/>
        <end position="1349"/>
    </location>
</feature>
<feature type="compositionally biased region" description="Basic residues" evidence="2">
    <location>
        <begin position="195"/>
        <end position="205"/>
    </location>
</feature>
<keyword evidence="1" id="KW-0862">Zinc</keyword>
<keyword evidence="3" id="KW-0472">Membrane</keyword>
<dbReference type="InterPro" id="IPR024079">
    <property type="entry name" value="MetalloPept_cat_dom_sf"/>
</dbReference>
<evidence type="ECO:0000313" key="5">
    <source>
        <dbReference type="EMBL" id="EDQ90552.1"/>
    </source>
</evidence>
<dbReference type="KEGG" id="mbr:MONBRDRAFT_36614"/>
<evidence type="ECO:0000256" key="1">
    <source>
        <dbReference type="PROSITE-ProRule" id="PRU00276"/>
    </source>
</evidence>
<evidence type="ECO:0000256" key="2">
    <source>
        <dbReference type="SAM" id="MobiDB-lite"/>
    </source>
</evidence>
<sequence>MNDDSTSNFDDDVVASSHHGIQLPGAAAPGQSDALVGGSHGAHAHAHVHPHTHGHHGTPGRLGSATTANQEHLRLLLKHTGLDDGLIGNILKTLRMPLTTRLGLLLTGNDLERQLVMSSMLVSMDILQNLSPLLAKLLAEPTTPVASTHAGAAAAAAAGGGGGQMPMSAGLGPDASIPSALNLGSTSTADAAAGRPRRKKSKIHSSLKEVDDGLHRLYNDKFKAGPVLLMLIFSGYQPEQVQWDVSADPQRFVMPAFDDLLRAINSLLPPYQFLPDLAKQKHASMALIHELMQRMKLLQQRFFHKLLGLGYGKSRADGKVLLLDDPDLPVTDGKADVAVPYGTYIKCLLRFHVANVRRAGKYNLAILDLCITHADHRFIASTALIYLVAKADYFDEDGKVDFAKIRNLKAHENFRFRWQQRLGEYMEAPELVEGRSKLFRLVAEAAPEFWAAASAAEAHKTVADIVKAWRTVVQSYFDFLPANSVPPPPGSTATIVPSATRVLERRQCAPLAMAPIRVCAVVVHVWSLLMICAVVGEAACPAGHVCLAVGDNHDLLHGELQLEPHARFGKGVAVFSDNQELTHGVEATANPCPQQPRWWTGRIPERHQAGVYASVRVTRTCRDACLCADYLFDGFVYLESGRVLALRADATSLNLTRELENDPATEAERRTRAQLTDQLSTQAQHCLHAAPHDLRYAEPDNADNASFPHPRTPRAGPASSLQTTCSLALDCDASFVAAWGGLGSRSQQAIFAAARMLDYMFQVDRIFQDEANLRGSFAIRINAIFVHHNLNLRDGGSDGAGVAGLTFLHNYQTWLVAASRNGSRAQTFSANCLNFLFSHENLQGVLGVAIEASPRSDILGGVCTSVSVSSLALNVGVSTTRLSNSQHTAAWQTVLSTTHEIGHTIGARHTCELSSTDESELCNAVIGSSSCAPTAGQGGNYIMYPAVPLDDTHANARLFSSCNIDRMLAVLDNKGSCLEEPHPCDVGSGSCCLGQLLLPQGAVCDTDFIDETGCLEAPVCDGSSATCPQPTVREDGLYCSTASVPRGTCQSGICVVPHAASCAALNLSACFLEEAPCVAACQNGTEEGGTCRPLTPNCPGDAALLTAWSDAGETCAALPNDMPCAHTAGDADSGTCYEGECATCDAACQLARTLDVAQLVCNVSQLRTTVCSVPCGGGEDTTTYACICNNGVEDVEVEASACNSEVPPAEMGTCRTNTCSVQKPESMLMDLTLQATEGFLPLDGYSLVLILQDIVGFALQGEVAEDSGSTVQLKLAACRRTLSGGCLSYDELASEFNSPAFARTVFDSTGYVYTTRRSSNNHDQLAIILAVAMGSAAGILLVAVVIMYLQFRRARRQHAQAAEARLVKLKRRNDRHLASSGLSQMRTTTV</sequence>
<feature type="binding site" evidence="1">
    <location>
        <position position="903"/>
    </location>
    <ligand>
        <name>Zn(2+)</name>
        <dbReference type="ChEBI" id="CHEBI:29105"/>
        <note>catalytic</note>
    </ligand>
</feature>
<feature type="binding site" evidence="1">
    <location>
        <position position="899"/>
    </location>
    <ligand>
        <name>Zn(2+)</name>
        <dbReference type="ChEBI" id="CHEBI:29105"/>
        <note>catalytic</note>
    </ligand>
</feature>
<feature type="binding site" evidence="1">
    <location>
        <position position="909"/>
    </location>
    <ligand>
        <name>Zn(2+)</name>
        <dbReference type="ChEBI" id="CHEBI:29105"/>
        <note>catalytic</note>
    </ligand>
</feature>
<dbReference type="InParanoid" id="A9UWE9"/>
<comment type="caution">
    <text evidence="1">Lacks conserved residue(s) required for the propagation of feature annotation.</text>
</comment>
<keyword evidence="3" id="KW-1133">Transmembrane helix</keyword>
<dbReference type="InterPro" id="IPR001590">
    <property type="entry name" value="Peptidase_M12B"/>
</dbReference>